<name>A0A164SNE8_9CRUS</name>
<dbReference type="AlphaFoldDB" id="A0A164SNE8"/>
<protein>
    <submittedName>
        <fullName evidence="1">Uncharacterized protein</fullName>
    </submittedName>
</protein>
<reference evidence="1 2" key="1">
    <citation type="submission" date="2016-03" db="EMBL/GenBank/DDBJ databases">
        <title>EvidentialGene: Evidence-directed Construction of Genes on Genomes.</title>
        <authorList>
            <person name="Gilbert D.G."/>
            <person name="Choi J.-H."/>
            <person name="Mockaitis K."/>
            <person name="Colbourne J."/>
            <person name="Pfrender M."/>
        </authorList>
    </citation>
    <scope>NUCLEOTIDE SEQUENCE [LARGE SCALE GENOMIC DNA]</scope>
    <source>
        <strain evidence="1 2">Xinb3</strain>
        <tissue evidence="1">Complete organism</tissue>
    </source>
</reference>
<evidence type="ECO:0000313" key="1">
    <source>
        <dbReference type="EMBL" id="KZS09792.1"/>
    </source>
</evidence>
<gene>
    <name evidence="1" type="ORF">APZ42_025895</name>
</gene>
<comment type="caution">
    <text evidence="1">The sequence shown here is derived from an EMBL/GenBank/DDBJ whole genome shotgun (WGS) entry which is preliminary data.</text>
</comment>
<sequence>MVKTKVPSKECLEDLLQLFEPESKLQILTEVPLLPEACFSYIFKWKPEFRNEKHWRSDGYRWVQGATQMVMSKNGAKCTKFYFKAQVENTSVTDDVTDDSELQKLKMEKDKHPVKVYSEKLVEALVNDVIDERQKVDVVWDLRLGDDEIYHLIELKQETDFIHDIVLSPYQIVTCFSKETLGNFQKLIDRDNLPSICLSYDTAFEMGDFYVSI</sequence>
<dbReference type="EMBL" id="LRGB01001976">
    <property type="protein sequence ID" value="KZS09792.1"/>
    <property type="molecule type" value="Genomic_DNA"/>
</dbReference>
<keyword evidence="2" id="KW-1185">Reference proteome</keyword>
<dbReference type="Proteomes" id="UP000076858">
    <property type="component" value="Unassembled WGS sequence"/>
</dbReference>
<dbReference type="OrthoDB" id="10248867at2759"/>
<accession>A0A164SNE8</accession>
<evidence type="ECO:0000313" key="2">
    <source>
        <dbReference type="Proteomes" id="UP000076858"/>
    </source>
</evidence>
<organism evidence="1 2">
    <name type="scientific">Daphnia magna</name>
    <dbReference type="NCBI Taxonomy" id="35525"/>
    <lineage>
        <taxon>Eukaryota</taxon>
        <taxon>Metazoa</taxon>
        <taxon>Ecdysozoa</taxon>
        <taxon>Arthropoda</taxon>
        <taxon>Crustacea</taxon>
        <taxon>Branchiopoda</taxon>
        <taxon>Diplostraca</taxon>
        <taxon>Cladocera</taxon>
        <taxon>Anomopoda</taxon>
        <taxon>Daphniidae</taxon>
        <taxon>Daphnia</taxon>
    </lineage>
</organism>
<proteinExistence type="predicted"/>